<name>A0A9J6RH52_9GAMM</name>
<evidence type="ECO:0000313" key="3">
    <source>
        <dbReference type="Proteomes" id="UP001069090"/>
    </source>
</evidence>
<keyword evidence="1" id="KW-0812">Transmembrane</keyword>
<evidence type="ECO:0000256" key="1">
    <source>
        <dbReference type="SAM" id="Phobius"/>
    </source>
</evidence>
<proteinExistence type="predicted"/>
<sequence>MNKIVQLLNGILLITLAIMLNGCAISMAGKDEFIELESQANELSHQALSASMSCPGKMYSMMAFILVPLPPIIPTYWGNEELSYLYITAPKDHEPNISITNSSGVSILAITSILNKSENHKNNTNIDYYFHINKDCSELDGHIINIAIGNQTSTYYIKYSDGKVKFEWAYLSA</sequence>
<gene>
    <name evidence="2" type="ORF">O0V09_01165</name>
</gene>
<evidence type="ECO:0000313" key="2">
    <source>
        <dbReference type="EMBL" id="MCZ0863788.1"/>
    </source>
</evidence>
<dbReference type="Proteomes" id="UP001069090">
    <property type="component" value="Unassembled WGS sequence"/>
</dbReference>
<organism evidence="2 3">
    <name type="scientific">Dasania phycosphaerae</name>
    <dbReference type="NCBI Taxonomy" id="2950436"/>
    <lineage>
        <taxon>Bacteria</taxon>
        <taxon>Pseudomonadati</taxon>
        <taxon>Pseudomonadota</taxon>
        <taxon>Gammaproteobacteria</taxon>
        <taxon>Cellvibrionales</taxon>
        <taxon>Spongiibacteraceae</taxon>
        <taxon>Dasania</taxon>
    </lineage>
</organism>
<keyword evidence="1" id="KW-1133">Transmembrane helix</keyword>
<accession>A0A9J6RH52</accession>
<dbReference type="EMBL" id="JAPTGG010000001">
    <property type="protein sequence ID" value="MCZ0863788.1"/>
    <property type="molecule type" value="Genomic_DNA"/>
</dbReference>
<dbReference type="AlphaFoldDB" id="A0A9J6RH52"/>
<keyword evidence="1" id="KW-0472">Membrane</keyword>
<reference evidence="2 3" key="1">
    <citation type="submission" date="2022-12" db="EMBL/GenBank/DDBJ databases">
        <title>Dasania phycosphaerae sp. nov., isolated from particulate material of the south coast of Korea.</title>
        <authorList>
            <person name="Jiang Y."/>
        </authorList>
    </citation>
    <scope>NUCLEOTIDE SEQUENCE [LARGE SCALE GENOMIC DNA]</scope>
    <source>
        <strain evidence="2 3">GY-19</strain>
    </source>
</reference>
<dbReference type="RefSeq" id="WP_258329931.1">
    <property type="nucleotide sequence ID" value="NZ_JAPTGG010000001.1"/>
</dbReference>
<keyword evidence="3" id="KW-1185">Reference proteome</keyword>
<protein>
    <submittedName>
        <fullName evidence="2">Uncharacterized protein</fullName>
    </submittedName>
</protein>
<feature type="transmembrane region" description="Helical" evidence="1">
    <location>
        <begin position="7"/>
        <end position="28"/>
    </location>
</feature>
<comment type="caution">
    <text evidence="2">The sequence shown here is derived from an EMBL/GenBank/DDBJ whole genome shotgun (WGS) entry which is preliminary data.</text>
</comment>